<dbReference type="AlphaFoldDB" id="A0A7G9QMN6"/>
<keyword evidence="1" id="KW-0732">Signal</keyword>
<reference evidence="2 3" key="1">
    <citation type="submission" date="2020-08" db="EMBL/GenBank/DDBJ databases">
        <title>Genome sequence of Pedobacter roseus KACC 11594T.</title>
        <authorList>
            <person name="Hyun D.-W."/>
            <person name="Bae J.-W."/>
        </authorList>
    </citation>
    <scope>NUCLEOTIDE SEQUENCE [LARGE SCALE GENOMIC DNA]</scope>
    <source>
        <strain evidence="2 3">KACC 11594</strain>
    </source>
</reference>
<dbReference type="Proteomes" id="UP000515806">
    <property type="component" value="Chromosome"/>
</dbReference>
<keyword evidence="3" id="KW-1185">Reference proteome</keyword>
<dbReference type="RefSeq" id="WP_187595044.1">
    <property type="nucleotide sequence ID" value="NZ_CP060723.1"/>
</dbReference>
<dbReference type="PROSITE" id="PS51257">
    <property type="entry name" value="PROKAR_LIPOPROTEIN"/>
    <property type="match status" value="1"/>
</dbReference>
<feature type="signal peptide" evidence="1">
    <location>
        <begin position="1"/>
        <end position="27"/>
    </location>
</feature>
<evidence type="ECO:0008006" key="4">
    <source>
        <dbReference type="Google" id="ProtNLM"/>
    </source>
</evidence>
<organism evidence="2 3">
    <name type="scientific">Pedobacter roseus</name>
    <dbReference type="NCBI Taxonomy" id="336820"/>
    <lineage>
        <taxon>Bacteria</taxon>
        <taxon>Pseudomonadati</taxon>
        <taxon>Bacteroidota</taxon>
        <taxon>Sphingobacteriia</taxon>
        <taxon>Sphingobacteriales</taxon>
        <taxon>Sphingobacteriaceae</taxon>
        <taxon>Pedobacter</taxon>
    </lineage>
</organism>
<accession>A0A7G9QMN6</accession>
<name>A0A7G9QMN6_9SPHI</name>
<evidence type="ECO:0000313" key="2">
    <source>
        <dbReference type="EMBL" id="QNN44611.1"/>
    </source>
</evidence>
<dbReference type="KEGG" id="proe:H9L23_11285"/>
<sequence>MKSLKLALFSLSSMLLFSCTSSTSDYAYNEKATSIFLSQMKQIDETDSVFKDTSKVYVKGFPDSISLSHKAENLINNSKMDLANLADLKPGKAAEKFNENVIAYLTAINDYGKTAKQMLQTKTINEKKKLHNQLMLKYEKLNTYPDRVLEIQKTYLNEVGLQAR</sequence>
<gene>
    <name evidence="2" type="ORF">H9L23_11285</name>
</gene>
<proteinExistence type="predicted"/>
<dbReference type="EMBL" id="CP060723">
    <property type="protein sequence ID" value="QNN44611.1"/>
    <property type="molecule type" value="Genomic_DNA"/>
</dbReference>
<evidence type="ECO:0000256" key="1">
    <source>
        <dbReference type="SAM" id="SignalP"/>
    </source>
</evidence>
<feature type="chain" id="PRO_5028890686" description="Lipoprotein" evidence="1">
    <location>
        <begin position="28"/>
        <end position="164"/>
    </location>
</feature>
<evidence type="ECO:0000313" key="3">
    <source>
        <dbReference type="Proteomes" id="UP000515806"/>
    </source>
</evidence>
<protein>
    <recommendedName>
        <fullName evidence="4">Lipoprotein</fullName>
    </recommendedName>
</protein>